<evidence type="ECO:0000256" key="1">
    <source>
        <dbReference type="ARBA" id="ARBA00022723"/>
    </source>
</evidence>
<evidence type="ECO:0000256" key="3">
    <source>
        <dbReference type="ARBA" id="ARBA00022833"/>
    </source>
</evidence>
<gene>
    <name evidence="4" type="ORF">CGI_10015538</name>
</gene>
<dbReference type="InterPro" id="IPR001841">
    <property type="entry name" value="Znf_RING"/>
</dbReference>
<evidence type="ECO:0000313" key="4">
    <source>
        <dbReference type="EMBL" id="EKC43079.1"/>
    </source>
</evidence>
<dbReference type="Gene3D" id="3.30.40.10">
    <property type="entry name" value="Zinc/RING finger domain, C3HC4 (zinc finger)"/>
    <property type="match status" value="1"/>
</dbReference>
<dbReference type="InterPro" id="IPR017907">
    <property type="entry name" value="Znf_RING_CS"/>
</dbReference>
<dbReference type="PANTHER" id="PTHR25462:SF296">
    <property type="entry name" value="MEIOTIC P26, ISOFORM F"/>
    <property type="match status" value="1"/>
</dbReference>
<evidence type="ECO:0000256" key="2">
    <source>
        <dbReference type="ARBA" id="ARBA00022771"/>
    </source>
</evidence>
<dbReference type="InterPro" id="IPR027370">
    <property type="entry name" value="Znf-RING_euk"/>
</dbReference>
<keyword evidence="3" id="KW-0862">Zinc</keyword>
<name>K1RH54_MAGGI</name>
<dbReference type="InterPro" id="IPR047153">
    <property type="entry name" value="TRIM45/56/19-like"/>
</dbReference>
<keyword evidence="2" id="KW-0863">Zinc-finger</keyword>
<dbReference type="EMBL" id="JH816290">
    <property type="protein sequence ID" value="EKC43079.1"/>
    <property type="molecule type" value="Genomic_DNA"/>
</dbReference>
<dbReference type="HOGENOM" id="CLU_008645_6_0_1"/>
<accession>K1RH54</accession>
<dbReference type="PROSITE" id="PS00518">
    <property type="entry name" value="ZF_RING_1"/>
    <property type="match status" value="1"/>
</dbReference>
<dbReference type="Pfam" id="PF13445">
    <property type="entry name" value="zf-RING_UBOX"/>
    <property type="match status" value="1"/>
</dbReference>
<sequence>MNDNSGNERTFGLKLYTMAAGKEKQVSFTTEETTTCPICFESFLTPRYLPCSHTFCHSCLSSYILSTGKTKDCPVGFPCPLCRSFVPASSFSVELEKWSELIPINKSIQVLIEKGDRLCDACQREDEEIVGNLWCESCSDTLCAMCAKYHKRNAAFRSHMLVPIADFSKVSGKKEGMEPTSVVCKDHSKLVKYICVDHEELCCTKCVCTKHRNCTQVDDIEDAAESLRKSEKIKTLSEEISQFESSLVKAKSDGEDTIRYIDNTSDQIKKESTELRDKIVNHVNALLEDHLSELAQNAKEHKGSVASCVDAVSNRQLLVTQYLYTLENTEKAPASVLVNEYLKIKKQFAYVTKSGFSQMRVQLQSTVSKDLAGILHVKTFTDLRTHMKSIPLCGIDLTNANMKLICELPGSTDSITGGCFLENGDIVLVDNDSSHLLHYSNAVLIRTADLIMEPHDAVCQNNSLLISLNPDFFENEKSSIIQFNLDKFEKNKDEFLTEASVYSMAISGGFIYVACSDVIKKI</sequence>
<proteinExistence type="predicted"/>
<dbReference type="AlphaFoldDB" id="K1RH54"/>
<dbReference type="SMART" id="SM00336">
    <property type="entry name" value="BBOX"/>
    <property type="match status" value="1"/>
</dbReference>
<dbReference type="PANTHER" id="PTHR25462">
    <property type="entry name" value="BONUS, ISOFORM C-RELATED"/>
    <property type="match status" value="1"/>
</dbReference>
<reference evidence="4" key="1">
    <citation type="journal article" date="2012" name="Nature">
        <title>The oyster genome reveals stress adaptation and complexity of shell formation.</title>
        <authorList>
            <person name="Zhang G."/>
            <person name="Fang X."/>
            <person name="Guo X."/>
            <person name="Li L."/>
            <person name="Luo R."/>
            <person name="Xu F."/>
            <person name="Yang P."/>
            <person name="Zhang L."/>
            <person name="Wang X."/>
            <person name="Qi H."/>
            <person name="Xiong Z."/>
            <person name="Que H."/>
            <person name="Xie Y."/>
            <person name="Holland P.W."/>
            <person name="Paps J."/>
            <person name="Zhu Y."/>
            <person name="Wu F."/>
            <person name="Chen Y."/>
            <person name="Wang J."/>
            <person name="Peng C."/>
            <person name="Meng J."/>
            <person name="Yang L."/>
            <person name="Liu J."/>
            <person name="Wen B."/>
            <person name="Zhang N."/>
            <person name="Huang Z."/>
            <person name="Zhu Q."/>
            <person name="Feng Y."/>
            <person name="Mount A."/>
            <person name="Hedgecock D."/>
            <person name="Xu Z."/>
            <person name="Liu Y."/>
            <person name="Domazet-Loso T."/>
            <person name="Du Y."/>
            <person name="Sun X."/>
            <person name="Zhang S."/>
            <person name="Liu B."/>
            <person name="Cheng P."/>
            <person name="Jiang X."/>
            <person name="Li J."/>
            <person name="Fan D."/>
            <person name="Wang W."/>
            <person name="Fu W."/>
            <person name="Wang T."/>
            <person name="Wang B."/>
            <person name="Zhang J."/>
            <person name="Peng Z."/>
            <person name="Li Y."/>
            <person name="Li N."/>
            <person name="Wang J."/>
            <person name="Chen M."/>
            <person name="He Y."/>
            <person name="Tan F."/>
            <person name="Song X."/>
            <person name="Zheng Q."/>
            <person name="Huang R."/>
            <person name="Yang H."/>
            <person name="Du X."/>
            <person name="Chen L."/>
            <person name="Yang M."/>
            <person name="Gaffney P.M."/>
            <person name="Wang S."/>
            <person name="Luo L."/>
            <person name="She Z."/>
            <person name="Ming Y."/>
            <person name="Huang W."/>
            <person name="Zhang S."/>
            <person name="Huang B."/>
            <person name="Zhang Y."/>
            <person name="Qu T."/>
            <person name="Ni P."/>
            <person name="Miao G."/>
            <person name="Wang J."/>
            <person name="Wang Q."/>
            <person name="Steinberg C.E."/>
            <person name="Wang H."/>
            <person name="Li N."/>
            <person name="Qian L."/>
            <person name="Zhang G."/>
            <person name="Li Y."/>
            <person name="Yang H."/>
            <person name="Liu X."/>
            <person name="Wang J."/>
            <person name="Yin Y."/>
            <person name="Wang J."/>
        </authorList>
    </citation>
    <scope>NUCLEOTIDE SEQUENCE [LARGE SCALE GENOMIC DNA]</scope>
    <source>
        <strain evidence="4">05x7-T-G4-1.051#20</strain>
    </source>
</reference>
<dbReference type="Gene3D" id="3.30.160.60">
    <property type="entry name" value="Classic Zinc Finger"/>
    <property type="match status" value="1"/>
</dbReference>
<dbReference type="SMART" id="SM00184">
    <property type="entry name" value="RING"/>
    <property type="match status" value="1"/>
</dbReference>
<dbReference type="PROSITE" id="PS50119">
    <property type="entry name" value="ZF_BBOX"/>
    <property type="match status" value="1"/>
</dbReference>
<dbReference type="InterPro" id="IPR013083">
    <property type="entry name" value="Znf_RING/FYVE/PHD"/>
</dbReference>
<dbReference type="InParanoid" id="K1RH54"/>
<dbReference type="SUPFAM" id="SSF57850">
    <property type="entry name" value="RING/U-box"/>
    <property type="match status" value="1"/>
</dbReference>
<dbReference type="PROSITE" id="PS50089">
    <property type="entry name" value="ZF_RING_2"/>
    <property type="match status" value="1"/>
</dbReference>
<keyword evidence="1" id="KW-0479">Metal-binding</keyword>
<dbReference type="SUPFAM" id="SSF57845">
    <property type="entry name" value="B-box zinc-binding domain"/>
    <property type="match status" value="1"/>
</dbReference>
<dbReference type="InterPro" id="IPR000315">
    <property type="entry name" value="Znf_B-box"/>
</dbReference>
<organism evidence="4">
    <name type="scientific">Magallana gigas</name>
    <name type="common">Pacific oyster</name>
    <name type="synonym">Crassostrea gigas</name>
    <dbReference type="NCBI Taxonomy" id="29159"/>
    <lineage>
        <taxon>Eukaryota</taxon>
        <taxon>Metazoa</taxon>
        <taxon>Spiralia</taxon>
        <taxon>Lophotrochozoa</taxon>
        <taxon>Mollusca</taxon>
        <taxon>Bivalvia</taxon>
        <taxon>Autobranchia</taxon>
        <taxon>Pteriomorphia</taxon>
        <taxon>Ostreida</taxon>
        <taxon>Ostreoidea</taxon>
        <taxon>Ostreidae</taxon>
        <taxon>Magallana</taxon>
    </lineage>
</organism>
<protein>
    <submittedName>
        <fullName evidence="4">Tripartite motif-containing protein 59</fullName>
    </submittedName>
</protein>
<dbReference type="GO" id="GO:0008270">
    <property type="term" value="F:zinc ion binding"/>
    <property type="evidence" value="ECO:0007669"/>
    <property type="project" value="UniProtKB-KW"/>
</dbReference>